<evidence type="ECO:0000256" key="1">
    <source>
        <dbReference type="SAM" id="MobiDB-lite"/>
    </source>
</evidence>
<organism evidence="2 3">
    <name type="scientific">Leptospira interrogans serovar Copenhageni str. LT2050</name>
    <dbReference type="NCBI Taxonomy" id="1001598"/>
    <lineage>
        <taxon>Bacteria</taxon>
        <taxon>Pseudomonadati</taxon>
        <taxon>Spirochaetota</taxon>
        <taxon>Spirochaetia</taxon>
        <taxon>Leptospirales</taxon>
        <taxon>Leptospiraceae</taxon>
        <taxon>Leptospira</taxon>
    </lineage>
</organism>
<accession>M3G975</accession>
<evidence type="ECO:0000313" key="2">
    <source>
        <dbReference type="EMBL" id="EMG21890.1"/>
    </source>
</evidence>
<name>M3G975_LEPIT</name>
<dbReference type="Proteomes" id="UP000011778">
    <property type="component" value="Unassembled WGS sequence"/>
</dbReference>
<feature type="region of interest" description="Disordered" evidence="1">
    <location>
        <begin position="1"/>
        <end position="20"/>
    </location>
</feature>
<dbReference type="AlphaFoldDB" id="M3G975"/>
<dbReference type="EMBL" id="AFMD02000265">
    <property type="protein sequence ID" value="EMG21890.1"/>
    <property type="molecule type" value="Genomic_DNA"/>
</dbReference>
<reference evidence="2 3" key="1">
    <citation type="submission" date="2013-02" db="EMBL/GenBank/DDBJ databases">
        <authorList>
            <person name="Harkins D.M."/>
            <person name="Durkin A.S."/>
            <person name="Brinkac L.M."/>
            <person name="Haft D.H."/>
            <person name="Selengut J.D."/>
            <person name="Sanka R."/>
            <person name="DePew J."/>
            <person name="Purushe J."/>
            <person name="Tulsiani S.M."/>
            <person name="Graham G.C."/>
            <person name="Burns M.-A."/>
            <person name="Dohnt M.F."/>
            <person name="Smythe L.D."/>
            <person name="McKay D.B."/>
            <person name="Craig S.B."/>
            <person name="Vinetz J.M."/>
            <person name="Sutton G.G."/>
            <person name="Nierman W.C."/>
            <person name="Fouts D.E."/>
        </authorList>
    </citation>
    <scope>NUCLEOTIDE SEQUENCE [LARGE SCALE GENOMIC DNA]</scope>
    <source>
        <strain evidence="2 3">LT2050</strain>
    </source>
</reference>
<protein>
    <submittedName>
        <fullName evidence="2">Uncharacterized protein</fullName>
    </submittedName>
</protein>
<comment type="caution">
    <text evidence="2">The sequence shown here is derived from an EMBL/GenBank/DDBJ whole genome shotgun (WGS) entry which is preliminary data.</text>
</comment>
<sequence length="38" mass="4380">MPTLQESPVKLPNSNQPPSVNKTEIERVFNLQKNIFIK</sequence>
<evidence type="ECO:0000313" key="3">
    <source>
        <dbReference type="Proteomes" id="UP000011778"/>
    </source>
</evidence>
<proteinExistence type="predicted"/>
<gene>
    <name evidence="2" type="ORF">LEP1GSC150_1908</name>
</gene>